<reference evidence="2 3" key="1">
    <citation type="submission" date="2016-03" db="EMBL/GenBank/DDBJ databases">
        <title>Pediococcus and Lactobacillus from brewery environment - whole genome sequencing and assembly.</title>
        <authorList>
            <person name="Behr J."/>
            <person name="Geissler A.J."/>
            <person name="Vogel R.F."/>
        </authorList>
    </citation>
    <scope>NUCLEOTIDE SEQUENCE [LARGE SCALE GENOMIC DNA]</scope>
    <source>
        <strain evidence="2 3">TMW 1.1989</strain>
    </source>
</reference>
<dbReference type="AlphaFoldDB" id="A0A192H241"/>
<evidence type="ECO:0000256" key="1">
    <source>
        <dbReference type="PROSITE-ProRule" id="PRU00464"/>
    </source>
</evidence>
<accession>A0A192H241</accession>
<organism evidence="2 3">
    <name type="scientific">Loigolactobacillus backii</name>
    <dbReference type="NCBI Taxonomy" id="375175"/>
    <lineage>
        <taxon>Bacteria</taxon>
        <taxon>Bacillati</taxon>
        <taxon>Bacillota</taxon>
        <taxon>Bacilli</taxon>
        <taxon>Lactobacillales</taxon>
        <taxon>Lactobacillaceae</taxon>
        <taxon>Loigolactobacillus</taxon>
    </lineage>
</organism>
<gene>
    <name evidence="2" type="ORF">AYR53_05625</name>
</gene>
<protein>
    <submittedName>
        <fullName evidence="2">Uncharacterized protein</fullName>
    </submittedName>
</protein>
<dbReference type="EMBL" id="CP014873">
    <property type="protein sequence ID" value="ANK62302.1"/>
    <property type="molecule type" value="Genomic_DNA"/>
</dbReference>
<dbReference type="Proteomes" id="UP000078582">
    <property type="component" value="Chromosome"/>
</dbReference>
<dbReference type="InterPro" id="IPR011146">
    <property type="entry name" value="HIT-like"/>
</dbReference>
<dbReference type="PROSITE" id="PS51084">
    <property type="entry name" value="HIT_2"/>
    <property type="match status" value="1"/>
</dbReference>
<keyword evidence="3" id="KW-1185">Reference proteome</keyword>
<dbReference type="OrthoDB" id="9784774at2"/>
<evidence type="ECO:0000313" key="3">
    <source>
        <dbReference type="Proteomes" id="UP000078582"/>
    </source>
</evidence>
<comment type="caution">
    <text evidence="1">Lacks conserved residue(s) required for the propagation of feature annotation.</text>
</comment>
<dbReference type="GO" id="GO:0003824">
    <property type="term" value="F:catalytic activity"/>
    <property type="evidence" value="ECO:0007669"/>
    <property type="project" value="InterPro"/>
</dbReference>
<name>A0A192H241_9LACO</name>
<dbReference type="GeneID" id="42981727"/>
<dbReference type="RefSeq" id="WP_068225578.1">
    <property type="nucleotide sequence ID" value="NZ_CP014623.1"/>
</dbReference>
<dbReference type="KEGG" id="lbt:AYR52_08375"/>
<proteinExistence type="predicted"/>
<dbReference type="STRING" id="375175.AYR53_05625"/>
<evidence type="ECO:0000313" key="2">
    <source>
        <dbReference type="EMBL" id="ANK62302.1"/>
    </source>
</evidence>
<dbReference type="Gene3D" id="3.30.428.10">
    <property type="entry name" value="HIT-like"/>
    <property type="match status" value="1"/>
</dbReference>
<dbReference type="SUPFAM" id="SSF54197">
    <property type="entry name" value="HIT-like"/>
    <property type="match status" value="1"/>
</dbReference>
<dbReference type="Pfam" id="PF01230">
    <property type="entry name" value="HIT"/>
    <property type="match status" value="1"/>
</dbReference>
<sequence>MDCTYCQREDFVLENKLAGAFFSDKPRAKGDMLIIPKAHVENFVKLSPKQKAAIDQLIFLTKKYLDQKYQPSHYNLVVPEEDKITAPKHLYINLVPGY</sequence>
<dbReference type="InterPro" id="IPR036265">
    <property type="entry name" value="HIT-like_sf"/>
</dbReference>